<comment type="caution">
    <text evidence="2">The sequence shown here is derived from an EMBL/GenBank/DDBJ whole genome shotgun (WGS) entry which is preliminary data.</text>
</comment>
<reference evidence="2 4" key="3">
    <citation type="submission" date="2018-08" db="EMBL/GenBank/DDBJ databases">
        <title>Recombination of ecologically and evolutionarily significant loci maintains genetic cohesion in the Pseudomonas syringae species complex.</title>
        <authorList>
            <person name="Dillon M."/>
            <person name="Thakur S."/>
            <person name="Almeida R.N.D."/>
            <person name="Weir B.S."/>
            <person name="Guttman D.S."/>
        </authorList>
    </citation>
    <scope>NUCLEOTIDE SEQUENCE [LARGE SCALE GENOMIC DNA]</scope>
    <source>
        <strain evidence="2 4">ICMP 3402</strain>
    </source>
</reference>
<organism evidence="2 4">
    <name type="scientific">Pseudomonas amygdali pv. lachrymans</name>
    <name type="common">Pseudomonas syringae pv. lachrymans</name>
    <dbReference type="NCBI Taxonomy" id="53707"/>
    <lineage>
        <taxon>Bacteria</taxon>
        <taxon>Pseudomonadati</taxon>
        <taxon>Pseudomonadota</taxon>
        <taxon>Gammaproteobacteria</taxon>
        <taxon>Pseudomonadales</taxon>
        <taxon>Pseudomonadaceae</taxon>
        <taxon>Pseudomonas</taxon>
        <taxon>Pseudomonas amygdali</taxon>
    </lineage>
</organism>
<name>A0AB37QYV2_PSEAV</name>
<dbReference type="Proteomes" id="UP000037943">
    <property type="component" value="Unassembled WGS sequence"/>
</dbReference>
<dbReference type="EMBL" id="RBTW01000301">
    <property type="protein sequence ID" value="RMU15543.1"/>
    <property type="molecule type" value="Genomic_DNA"/>
</dbReference>
<evidence type="ECO:0000313" key="3">
    <source>
        <dbReference type="Proteomes" id="UP000037943"/>
    </source>
</evidence>
<proteinExistence type="predicted"/>
<reference evidence="1 3" key="2">
    <citation type="submission" date="2015-10" db="EMBL/GenBank/DDBJ databases">
        <title>Comparative genomics and high-throughput reverse genetic screens identify a new phytobacterial MAMP and an Arabidopsis receptor required for immune elicitation.</title>
        <authorList>
            <person name="Mott G.A."/>
            <person name="Thakur S."/>
            <person name="Wang P.W."/>
            <person name="Desveaux D."/>
            <person name="Guttman D.S."/>
        </authorList>
    </citation>
    <scope>NUCLEOTIDE SEQUENCE [LARGE SCALE GENOMIC DNA]</scope>
    <source>
        <strain evidence="1 3">107</strain>
    </source>
</reference>
<evidence type="ECO:0000313" key="1">
    <source>
        <dbReference type="EMBL" id="KPC20387.1"/>
    </source>
</evidence>
<gene>
    <name evidence="1" type="ORF">AC499_2094</name>
    <name evidence="2" type="ORF">ALP33_01940</name>
</gene>
<accession>A0AB37QYV2</accession>
<dbReference type="RefSeq" id="WP_005747108.1">
    <property type="nucleotide sequence ID" value="NZ_LCWT01000029.1"/>
</dbReference>
<evidence type="ECO:0000313" key="2">
    <source>
        <dbReference type="EMBL" id="RMU15543.1"/>
    </source>
</evidence>
<protein>
    <submittedName>
        <fullName evidence="2">Uncharacterized protein</fullName>
    </submittedName>
</protein>
<sequence>MINDKMREEYEAWVLSEFPNQHMGQFADGEYHSTTLQYCWMAWQAARIPSGVITATAWRVIDAKRMASRLLCCTMCGGQGEVYSGRTSYEGYNQPPEPIMDKCGECDGAGVLGDEQECLSILDELEQVKAENAGLKTGYEAYERVNAELTQRIANLELCQTASLGVSGIIKSAASELGFNAAGEDSALDYLIGLARKAGALRAECEALRDDLEQNQYDVNAWRSSEESVWIEVFNSEGDDPFISAISGQITVDQLALIQAEILEYREDYFEKGSGLYIFRCTHYQAHHDNVGMTEPAHWETDFESHSPFPWEEDVVAMSKEQSHD</sequence>
<keyword evidence="3" id="KW-1185">Reference proteome</keyword>
<dbReference type="Pfam" id="PF26207">
    <property type="entry name" value="Phage_phiTE_015"/>
    <property type="match status" value="1"/>
</dbReference>
<dbReference type="EMBL" id="LGLK01000025">
    <property type="protein sequence ID" value="KPC20387.1"/>
    <property type="molecule type" value="Genomic_DNA"/>
</dbReference>
<dbReference type="InterPro" id="IPR058601">
    <property type="entry name" value="Phage_phiTE_015-like"/>
</dbReference>
<dbReference type="Proteomes" id="UP000271817">
    <property type="component" value="Unassembled WGS sequence"/>
</dbReference>
<dbReference type="AlphaFoldDB" id="A0AB37QYV2"/>
<reference evidence="1" key="1">
    <citation type="submission" date="2015-07" db="EMBL/GenBank/DDBJ databases">
        <authorList>
            <person name="O'Brien H.E."/>
            <person name="Thakur S."/>
            <person name="Gong Y."/>
            <person name="Wang P.W."/>
            <person name="Guttman D.S."/>
        </authorList>
    </citation>
    <scope>NUCLEOTIDE SEQUENCE</scope>
    <source>
        <strain evidence="1">107</strain>
    </source>
</reference>
<evidence type="ECO:0000313" key="4">
    <source>
        <dbReference type="Proteomes" id="UP000271817"/>
    </source>
</evidence>